<reference evidence="12" key="1">
    <citation type="submission" date="2025-08" db="UniProtKB">
        <authorList>
            <consortium name="Ensembl"/>
        </authorList>
    </citation>
    <scope>IDENTIFICATION</scope>
</reference>
<dbReference type="PRINTS" id="PR00856">
    <property type="entry name" value="PRSTNOIDIPR"/>
</dbReference>
<feature type="transmembrane region" description="Helical" evidence="10">
    <location>
        <begin position="244"/>
        <end position="264"/>
    </location>
</feature>
<comment type="subcellular location">
    <subcellularLocation>
        <location evidence="1">Cell membrane</location>
        <topology evidence="1">Multi-pass membrane protein</topology>
    </subcellularLocation>
</comment>
<dbReference type="AlphaFoldDB" id="S4RB18"/>
<evidence type="ECO:0000256" key="9">
    <source>
        <dbReference type="ARBA" id="ARBA00023224"/>
    </source>
</evidence>
<dbReference type="GO" id="GO:0004930">
    <property type="term" value="F:G protein-coupled receptor activity"/>
    <property type="evidence" value="ECO:0007669"/>
    <property type="project" value="UniProtKB-KW"/>
</dbReference>
<evidence type="ECO:0000256" key="1">
    <source>
        <dbReference type="ARBA" id="ARBA00004651"/>
    </source>
</evidence>
<dbReference type="SUPFAM" id="SSF81321">
    <property type="entry name" value="Family A G protein-coupled receptor-like"/>
    <property type="match status" value="1"/>
</dbReference>
<dbReference type="PANTHER" id="PTHR11866:SF16">
    <property type="entry name" value="PROSTAGLANDIN E2 RECEPTOR EP4 SUBTYPE-LIKE PROTEIN"/>
    <property type="match status" value="1"/>
</dbReference>
<dbReference type="InterPro" id="IPR000370">
    <property type="entry name" value="Prostglndn_IP_rcpt"/>
</dbReference>
<dbReference type="PROSITE" id="PS00237">
    <property type="entry name" value="G_PROTEIN_RECEP_F1_1"/>
    <property type="match status" value="1"/>
</dbReference>
<dbReference type="Ensembl" id="ENSPMAT00000002411.1">
    <property type="protein sequence ID" value="ENSPMAP00000002399.1"/>
    <property type="gene ID" value="ENSPMAG00000002196.1"/>
</dbReference>
<dbReference type="InterPro" id="IPR000276">
    <property type="entry name" value="GPCR_Rhodpsn"/>
</dbReference>
<dbReference type="PROSITE" id="PS50262">
    <property type="entry name" value="G_PROTEIN_RECEP_F1_2"/>
    <property type="match status" value="1"/>
</dbReference>
<dbReference type="PANTHER" id="PTHR11866">
    <property type="entry name" value="G-PROTEIN COUPLED RECEPTOR FAMILY 1 MEMBER"/>
    <property type="match status" value="1"/>
</dbReference>
<dbReference type="STRING" id="7757.ENSPMAP00000002399"/>
<feature type="domain" description="G-protein coupled receptors family 1 profile" evidence="11">
    <location>
        <begin position="35"/>
        <end position="265"/>
    </location>
</feature>
<dbReference type="PRINTS" id="PR01788">
    <property type="entry name" value="PROSTANOIDR"/>
</dbReference>
<sequence length="265" mass="28768">AKHLPMNESQEQCATIPVGSSATPAALMFCVGVVGNGAAASILWCSRPDSKRSVFFTLVCALTATDLLSTLLSSPVVLTAYSRNSTLRELGGDSLCLYFTCCMLFFGAATMGILFAMAFERCLSLSHPYAYRRLVRRAGALGALAGIYLLSLLASLMPVMRFGRSRMYKPCTWCYVEMRHEPGYSVLYALFLSALIVAVLACNASVMLSLHAMRRRLLSSAPPAACRGCQQPRTLSLRLEVDNLVLLVVMTLIFLICSLPLTVIA</sequence>
<keyword evidence="3 10" id="KW-0812">Transmembrane</keyword>
<evidence type="ECO:0000256" key="10">
    <source>
        <dbReference type="SAM" id="Phobius"/>
    </source>
</evidence>
<keyword evidence="7" id="KW-0675">Receptor</keyword>
<evidence type="ECO:0000256" key="4">
    <source>
        <dbReference type="ARBA" id="ARBA00022989"/>
    </source>
</evidence>
<dbReference type="InterPro" id="IPR017452">
    <property type="entry name" value="GPCR_Rhodpsn_7TM"/>
</dbReference>
<dbReference type="GO" id="GO:0007189">
    <property type="term" value="P:adenylate cyclase-activating G protein-coupled receptor signaling pathway"/>
    <property type="evidence" value="ECO:0007669"/>
    <property type="project" value="TreeGrafter"/>
</dbReference>
<feature type="transmembrane region" description="Helical" evidence="10">
    <location>
        <begin position="54"/>
        <end position="77"/>
    </location>
</feature>
<keyword evidence="2" id="KW-1003">Cell membrane</keyword>
<dbReference type="GO" id="GO:0006954">
    <property type="term" value="P:inflammatory response"/>
    <property type="evidence" value="ECO:0007669"/>
    <property type="project" value="TreeGrafter"/>
</dbReference>
<feature type="transmembrane region" description="Helical" evidence="10">
    <location>
        <begin position="186"/>
        <end position="210"/>
    </location>
</feature>
<evidence type="ECO:0000256" key="7">
    <source>
        <dbReference type="ARBA" id="ARBA00023170"/>
    </source>
</evidence>
<evidence type="ECO:0000256" key="2">
    <source>
        <dbReference type="ARBA" id="ARBA00022475"/>
    </source>
</evidence>
<keyword evidence="8" id="KW-0325">Glycoprotein</keyword>
<keyword evidence="4 10" id="KW-1133">Transmembrane helix</keyword>
<evidence type="ECO:0000313" key="12">
    <source>
        <dbReference type="Ensembl" id="ENSPMAP00000002399.1"/>
    </source>
</evidence>
<keyword evidence="5" id="KW-0297">G-protein coupled receptor</keyword>
<feature type="transmembrane region" description="Helical" evidence="10">
    <location>
        <begin position="25"/>
        <end position="45"/>
    </location>
</feature>
<dbReference type="Gene3D" id="1.20.1070.10">
    <property type="entry name" value="Rhodopsin 7-helix transmembrane proteins"/>
    <property type="match status" value="1"/>
</dbReference>
<dbReference type="GO" id="GO:0005886">
    <property type="term" value="C:plasma membrane"/>
    <property type="evidence" value="ECO:0007669"/>
    <property type="project" value="UniProtKB-SubCell"/>
</dbReference>
<keyword evidence="9" id="KW-0807">Transducer</keyword>
<feature type="transmembrane region" description="Helical" evidence="10">
    <location>
        <begin position="140"/>
        <end position="160"/>
    </location>
</feature>
<evidence type="ECO:0000256" key="5">
    <source>
        <dbReference type="ARBA" id="ARBA00023040"/>
    </source>
</evidence>
<accession>S4RB18</accession>
<evidence type="ECO:0000256" key="6">
    <source>
        <dbReference type="ARBA" id="ARBA00023136"/>
    </source>
</evidence>
<organism evidence="12">
    <name type="scientific">Petromyzon marinus</name>
    <name type="common">Sea lamprey</name>
    <dbReference type="NCBI Taxonomy" id="7757"/>
    <lineage>
        <taxon>Eukaryota</taxon>
        <taxon>Metazoa</taxon>
        <taxon>Chordata</taxon>
        <taxon>Craniata</taxon>
        <taxon>Vertebrata</taxon>
        <taxon>Cyclostomata</taxon>
        <taxon>Hyperoartia</taxon>
        <taxon>Petromyzontiformes</taxon>
        <taxon>Petromyzontidae</taxon>
        <taxon>Petromyzon</taxon>
    </lineage>
</organism>
<dbReference type="InterPro" id="IPR008365">
    <property type="entry name" value="Prostanoid_rcpt"/>
</dbReference>
<proteinExistence type="predicted"/>
<dbReference type="HOGENOM" id="CLU_045991_0_1_1"/>
<evidence type="ECO:0000256" key="3">
    <source>
        <dbReference type="ARBA" id="ARBA00022692"/>
    </source>
</evidence>
<evidence type="ECO:0000256" key="8">
    <source>
        <dbReference type="ARBA" id="ARBA00023180"/>
    </source>
</evidence>
<dbReference type="Pfam" id="PF00001">
    <property type="entry name" value="7tm_1"/>
    <property type="match status" value="1"/>
</dbReference>
<dbReference type="GeneTree" id="ENSGT01050000244902"/>
<dbReference type="GO" id="GO:0007204">
    <property type="term" value="P:positive regulation of cytosolic calcium ion concentration"/>
    <property type="evidence" value="ECO:0007669"/>
    <property type="project" value="TreeGrafter"/>
</dbReference>
<evidence type="ECO:0000259" key="11">
    <source>
        <dbReference type="PROSITE" id="PS50262"/>
    </source>
</evidence>
<reference evidence="12" key="2">
    <citation type="submission" date="2025-09" db="UniProtKB">
        <authorList>
            <consortium name="Ensembl"/>
        </authorList>
    </citation>
    <scope>IDENTIFICATION</scope>
</reference>
<dbReference type="OMA" id="TCWAPLM"/>
<feature type="transmembrane region" description="Helical" evidence="10">
    <location>
        <begin position="97"/>
        <end position="119"/>
    </location>
</feature>
<protein>
    <recommendedName>
        <fullName evidence="11">G-protein coupled receptors family 1 profile domain-containing protein</fullName>
    </recommendedName>
</protein>
<keyword evidence="6 10" id="KW-0472">Membrane</keyword>
<name>S4RB18_PETMA</name>